<gene>
    <name evidence="7" type="ORF">GWI33_014303</name>
</gene>
<dbReference type="PROSITE" id="PS51762">
    <property type="entry name" value="GH16_2"/>
    <property type="match status" value="1"/>
</dbReference>
<dbReference type="InterPro" id="IPR050546">
    <property type="entry name" value="Glycosyl_Hydrlase_16"/>
</dbReference>
<dbReference type="InterPro" id="IPR000757">
    <property type="entry name" value="Beta-glucanase-like"/>
</dbReference>
<evidence type="ECO:0000256" key="1">
    <source>
        <dbReference type="ARBA" id="ARBA00008781"/>
    </source>
</evidence>
<dbReference type="GO" id="GO:0030246">
    <property type="term" value="F:carbohydrate binding"/>
    <property type="evidence" value="ECO:0007669"/>
    <property type="project" value="InterPro"/>
</dbReference>
<dbReference type="Gene3D" id="2.60.40.2140">
    <property type="entry name" value="Beta-1,3-glucan-recognition protein, N-terminal domain"/>
    <property type="match status" value="1"/>
</dbReference>
<dbReference type="GO" id="GO:0005975">
    <property type="term" value="P:carbohydrate metabolic process"/>
    <property type="evidence" value="ECO:0007669"/>
    <property type="project" value="InterPro"/>
</dbReference>
<feature type="chain" id="PRO_5032928952" evidence="4">
    <location>
        <begin position="21"/>
        <end position="440"/>
    </location>
</feature>
<dbReference type="Proteomes" id="UP000625711">
    <property type="component" value="Unassembled WGS sequence"/>
</dbReference>
<evidence type="ECO:0000259" key="5">
    <source>
        <dbReference type="PROSITE" id="PS51762"/>
    </source>
</evidence>
<name>A0A834MAT1_RHYFE</name>
<dbReference type="EMBL" id="JAACXV010013641">
    <property type="protein sequence ID" value="KAF7272955.1"/>
    <property type="molecule type" value="Genomic_DNA"/>
</dbReference>
<proteinExistence type="inferred from homology"/>
<evidence type="ECO:0000256" key="3">
    <source>
        <dbReference type="ARBA" id="ARBA00022859"/>
    </source>
</evidence>
<dbReference type="GO" id="GO:0004553">
    <property type="term" value="F:hydrolase activity, hydrolyzing O-glycosyl compounds"/>
    <property type="evidence" value="ECO:0007669"/>
    <property type="project" value="InterPro"/>
</dbReference>
<keyword evidence="8" id="KW-1185">Reference proteome</keyword>
<dbReference type="PROSITE" id="PS51969">
    <property type="entry name" value="CBM39"/>
    <property type="match status" value="1"/>
</dbReference>
<comment type="caution">
    <text evidence="7">The sequence shown here is derived from an EMBL/GenBank/DDBJ whole genome shotgun (WGS) entry which is preliminary data.</text>
</comment>
<evidence type="ECO:0000259" key="6">
    <source>
        <dbReference type="PROSITE" id="PS51969"/>
    </source>
</evidence>
<sequence length="440" mass="50491">MADSHILFLVFTYFIRYVFGQNTFDIPDLRFEAFSPRGLLVSMPYSSDIKLFGFHGNINKPIQQIEPGDISEDITRPTNGRFNYFNPNLELKVGDVINYWVFVQVDQLGYRKSELSWKVDKIMSLDNPSPTKCQLSSTLFNGISSCVGNILHESRFNLNNVDGYLWLTEKYYPDKPDYEYVIYGNDEDVLNVEGNLLHIKPKFNESIVRSNINIEGCTRQQRHECERRFVSIYQPPIISARIKTKSTFTFGKYEIRAKLPKGDWIYPEIFLEDPKNPTRRVIIAYARGNEVLTGDSGDDIGGSLLFGGPMASNMEPQRSRYLSSYRNKQPIANEMHTFILEWTPEQMSLYIDDINYGEISKTALQETGFNRATPMHLVLGVGVGGPIHFPNGYTSKTYVMPWKSTSSTQLKNFYDSKSLWLPTWGDDSQLQIELVKITAI</sequence>
<dbReference type="OrthoDB" id="4781at2759"/>
<accession>A0A834MAT1</accession>
<evidence type="ECO:0000313" key="7">
    <source>
        <dbReference type="EMBL" id="KAF7272955.1"/>
    </source>
</evidence>
<dbReference type="InterPro" id="IPR043030">
    <property type="entry name" value="BGBP_N_sf"/>
</dbReference>
<dbReference type="PANTHER" id="PTHR10963">
    <property type="entry name" value="GLYCOSYL HYDROLASE-RELATED"/>
    <property type="match status" value="1"/>
</dbReference>
<dbReference type="Gene3D" id="2.60.120.200">
    <property type="match status" value="1"/>
</dbReference>
<organism evidence="7 8">
    <name type="scientific">Rhynchophorus ferrugineus</name>
    <name type="common">Red palm weevil</name>
    <name type="synonym">Curculio ferrugineus</name>
    <dbReference type="NCBI Taxonomy" id="354439"/>
    <lineage>
        <taxon>Eukaryota</taxon>
        <taxon>Metazoa</taxon>
        <taxon>Ecdysozoa</taxon>
        <taxon>Arthropoda</taxon>
        <taxon>Hexapoda</taxon>
        <taxon>Insecta</taxon>
        <taxon>Pterygota</taxon>
        <taxon>Neoptera</taxon>
        <taxon>Endopterygota</taxon>
        <taxon>Coleoptera</taxon>
        <taxon>Polyphaga</taxon>
        <taxon>Cucujiformia</taxon>
        <taxon>Curculionidae</taxon>
        <taxon>Dryophthorinae</taxon>
        <taxon>Rhynchophorus</taxon>
    </lineage>
</organism>
<dbReference type="SUPFAM" id="SSF49899">
    <property type="entry name" value="Concanavalin A-like lectins/glucanases"/>
    <property type="match status" value="1"/>
</dbReference>
<keyword evidence="3" id="KW-0391">Immunity</keyword>
<dbReference type="AlphaFoldDB" id="A0A834MAT1"/>
<evidence type="ECO:0000313" key="8">
    <source>
        <dbReference type="Proteomes" id="UP000625711"/>
    </source>
</evidence>
<keyword evidence="4" id="KW-0732">Signal</keyword>
<evidence type="ECO:0000256" key="4">
    <source>
        <dbReference type="SAM" id="SignalP"/>
    </source>
</evidence>
<dbReference type="PANTHER" id="PTHR10963:SF60">
    <property type="entry name" value="GRAM-NEGATIVE BACTERIA-BINDING PROTEIN 1-RELATED"/>
    <property type="match status" value="1"/>
</dbReference>
<evidence type="ECO:0000256" key="2">
    <source>
        <dbReference type="ARBA" id="ARBA00022588"/>
    </source>
</evidence>
<feature type="signal peptide" evidence="4">
    <location>
        <begin position="1"/>
        <end position="20"/>
    </location>
</feature>
<dbReference type="InterPro" id="IPR031756">
    <property type="entry name" value="BGBP_N"/>
</dbReference>
<protein>
    <submittedName>
        <fullName evidence="7">Uncharacterized protein</fullName>
    </submittedName>
</protein>
<dbReference type="Pfam" id="PF15886">
    <property type="entry name" value="CBM39"/>
    <property type="match status" value="1"/>
</dbReference>
<keyword evidence="2" id="KW-0399">Innate immunity</keyword>
<feature type="domain" description="GH16" evidence="5">
    <location>
        <begin position="115"/>
        <end position="440"/>
    </location>
</feature>
<comment type="similarity">
    <text evidence="1">Belongs to the insect beta-1,3-glucan binding protein family.</text>
</comment>
<dbReference type="InterPro" id="IPR013320">
    <property type="entry name" value="ConA-like_dom_sf"/>
</dbReference>
<dbReference type="GO" id="GO:0045087">
    <property type="term" value="P:innate immune response"/>
    <property type="evidence" value="ECO:0007669"/>
    <property type="project" value="UniProtKB-KW"/>
</dbReference>
<dbReference type="Pfam" id="PF00722">
    <property type="entry name" value="Glyco_hydro_16"/>
    <property type="match status" value="1"/>
</dbReference>
<reference evidence="7" key="1">
    <citation type="submission" date="2020-08" db="EMBL/GenBank/DDBJ databases">
        <title>Genome sequencing and assembly of the red palm weevil Rhynchophorus ferrugineus.</title>
        <authorList>
            <person name="Dias G.B."/>
            <person name="Bergman C.M."/>
            <person name="Manee M."/>
        </authorList>
    </citation>
    <scope>NUCLEOTIDE SEQUENCE</scope>
    <source>
        <strain evidence="7">AA-2017</strain>
        <tissue evidence="7">Whole larva</tissue>
    </source>
</reference>
<feature type="domain" description="CBM39" evidence="6">
    <location>
        <begin position="24"/>
        <end position="124"/>
    </location>
</feature>